<gene>
    <name evidence="8" type="primary">Ci-ZF(RING)-26</name>
    <name evidence="9" type="synonym">zf(ring)-26</name>
</gene>
<evidence type="ECO:0000256" key="3">
    <source>
        <dbReference type="ARBA" id="ARBA00022833"/>
    </source>
</evidence>
<feature type="region of interest" description="Disordered" evidence="5">
    <location>
        <begin position="1"/>
        <end position="62"/>
    </location>
</feature>
<keyword evidence="1" id="KW-0479">Metal-binding</keyword>
<sequence>MGNCYRKQRTPLQRLGTRPTELDDEDGPYMLVINNNNGATGTSNNPSHSRWDNLRNRASRRNRDTQPTWSLCRLTDEELDKHVIDTLSTLRNSAENGTTLILRMRMFRFWANGETGWNMVLLSLIRAVPLDNALGPSAITLFIDHCPLPTKQGVMKLVNDLNLSWEKAADEFMHGRNTDKCARHRNVCAVLGHLAESLAGPLSATILTQNTLEYFMCGLEQTINGVHIPVVNILYSLIALEKFAQTGTNKDKINATEIRAKLMALEDWTESSDYKKCQVGFSARWLLDNAFIVEGRPLSYESVSLNNINAMLNHNDVSEYLKLSADGLEARSDASSFESVRCTYCVNSGVWYYEVTIITPGVMQIGWATKKSKFFNYDGYGIGDDEYSCAYDGCRQLYWHQAQSRRHIHPAWREGDILGLLLDLEKNQVIFYLNGDPLPSEGGIFNHAKEGFFAAASFMSHQQCIFNFGAKPFKFPPLDREYSCFNDHATLTAEEKLILPKHKKLELIKLSEFRADQCDLCCDLKANTTILPCKHSGICSRCVEIVDCCPFCRSEITGTIIEDTNSNSYTSQACTSKSSHCNEKC</sequence>
<dbReference type="InterPro" id="IPR001870">
    <property type="entry name" value="B30.2/SPRY"/>
</dbReference>
<keyword evidence="2 4" id="KW-0863">Zinc-finger</keyword>
<dbReference type="InterPro" id="IPR001841">
    <property type="entry name" value="Znf_RING"/>
</dbReference>
<dbReference type="CDD" id="cd12883">
    <property type="entry name" value="SPRY_RING"/>
    <property type="match status" value="1"/>
</dbReference>
<evidence type="ECO:0000256" key="2">
    <source>
        <dbReference type="ARBA" id="ARBA00022771"/>
    </source>
</evidence>
<evidence type="ECO:0000256" key="5">
    <source>
        <dbReference type="SAM" id="MobiDB-lite"/>
    </source>
</evidence>
<dbReference type="Pfam" id="PF13920">
    <property type="entry name" value="zf-C3HC4_3"/>
    <property type="match status" value="1"/>
</dbReference>
<dbReference type="GeneID" id="778888"/>
<dbReference type="Ensembl" id="ENSCINT00000018246.3">
    <property type="protein sequence ID" value="ENSCINP00000018246.3"/>
    <property type="gene ID" value="ENSCING00000008989.3"/>
</dbReference>
<protein>
    <submittedName>
        <fullName evidence="8 9">Zinc finger protein</fullName>
    </submittedName>
</protein>
<evidence type="ECO:0000313" key="9">
    <source>
        <dbReference type="Ensembl" id="ENSCINP00000018246.3"/>
    </source>
</evidence>
<dbReference type="GeneTree" id="ENSGT00940000157894"/>
<dbReference type="EMBL" id="AK222453">
    <property type="protein sequence ID" value="BAE93335.1"/>
    <property type="molecule type" value="mRNA"/>
</dbReference>
<accession>Q1RPV0</accession>
<keyword evidence="3" id="KW-0862">Zinc</keyword>
<dbReference type="InterPro" id="IPR045129">
    <property type="entry name" value="RNF123/RKP/RSPRY1"/>
</dbReference>
<reference evidence="9" key="3">
    <citation type="journal article" date="2008" name="Genome Biol.">
        <title>Improved genome assembly and evidence-based global gene model set for the chordate Ciona intestinalis: new insight into intron and operon populations.</title>
        <authorList>
            <person name="Satou Y."/>
            <person name="Mineta K."/>
            <person name="Ogasawara M."/>
            <person name="Sasakura Y."/>
            <person name="Shoguchi E."/>
            <person name="Ueno K."/>
            <person name="Yamada L."/>
            <person name="Matsumoto J."/>
            <person name="Wasserscheid J."/>
            <person name="Dewar K."/>
            <person name="Wiley G.B."/>
            <person name="Macmil S.L."/>
            <person name="Roe B.A."/>
            <person name="Zeller R.W."/>
            <person name="Hastings K.E."/>
            <person name="Lemaire P."/>
            <person name="Lindquist E."/>
            <person name="Endo T."/>
            <person name="Hotta K."/>
            <person name="Inaba K."/>
        </authorList>
    </citation>
    <scope>NUCLEOTIDE SEQUENCE [LARGE SCALE GENOMIC DNA]</scope>
    <source>
        <strain evidence="9">wild type</strain>
    </source>
</reference>
<organism evidence="8">
    <name type="scientific">Ciona intestinalis</name>
    <name type="common">Transparent sea squirt</name>
    <name type="synonym">Ascidia intestinalis</name>
    <dbReference type="NCBI Taxonomy" id="7719"/>
    <lineage>
        <taxon>Eukaryota</taxon>
        <taxon>Metazoa</taxon>
        <taxon>Chordata</taxon>
        <taxon>Tunicata</taxon>
        <taxon>Ascidiacea</taxon>
        <taxon>Phlebobranchia</taxon>
        <taxon>Cionidae</taxon>
        <taxon>Ciona</taxon>
    </lineage>
</organism>
<feature type="domain" description="B30.2/SPRY" evidence="7">
    <location>
        <begin position="290"/>
        <end position="473"/>
    </location>
</feature>
<dbReference type="PANTHER" id="PTHR13363">
    <property type="entry name" value="RING FINGER AND SRY DOMAIN-CONTAINING"/>
    <property type="match status" value="1"/>
</dbReference>
<dbReference type="GO" id="GO:0004842">
    <property type="term" value="F:ubiquitin-protein transferase activity"/>
    <property type="evidence" value="ECO:0000318"/>
    <property type="project" value="GO_Central"/>
</dbReference>
<dbReference type="RefSeq" id="XP_009857964.1">
    <property type="nucleotide sequence ID" value="XM_009859662.2"/>
</dbReference>
<feature type="compositionally biased region" description="Low complexity" evidence="5">
    <location>
        <begin position="34"/>
        <end position="45"/>
    </location>
</feature>
<dbReference type="EMBL" id="EAAA01001782">
    <property type="status" value="NOT_ANNOTATED_CDS"/>
    <property type="molecule type" value="Genomic_DNA"/>
</dbReference>
<reference evidence="9" key="4">
    <citation type="submission" date="2025-05" db="UniProtKB">
        <authorList>
            <consortium name="Ensembl"/>
        </authorList>
    </citation>
    <scope>IDENTIFICATION</scope>
</reference>
<dbReference type="SMART" id="SM00449">
    <property type="entry name" value="SPRY"/>
    <property type="match status" value="1"/>
</dbReference>
<name>Q1RPV0_CIOIN</name>
<evidence type="ECO:0000256" key="1">
    <source>
        <dbReference type="ARBA" id="ARBA00022723"/>
    </source>
</evidence>
<dbReference type="InterPro" id="IPR013320">
    <property type="entry name" value="ConA-like_dom_sf"/>
</dbReference>
<proteinExistence type="evidence at transcript level"/>
<dbReference type="Gene3D" id="2.60.120.920">
    <property type="match status" value="1"/>
</dbReference>
<keyword evidence="10" id="KW-1185">Reference proteome</keyword>
<dbReference type="InterPro" id="IPR003877">
    <property type="entry name" value="SPRY_dom"/>
</dbReference>
<dbReference type="GO" id="GO:0051603">
    <property type="term" value="P:proteolysis involved in protein catabolic process"/>
    <property type="evidence" value="ECO:0000318"/>
    <property type="project" value="GO_Central"/>
</dbReference>
<dbReference type="OMA" id="IAFDGCR"/>
<evidence type="ECO:0000313" key="10">
    <source>
        <dbReference type="Proteomes" id="UP000008144"/>
    </source>
</evidence>
<dbReference type="SUPFAM" id="SSF49899">
    <property type="entry name" value="Concanavalin A-like lectins/glucanases"/>
    <property type="match status" value="1"/>
</dbReference>
<dbReference type="AlphaFoldDB" id="Q1RPV0"/>
<dbReference type="PANTHER" id="PTHR13363:SF6">
    <property type="entry name" value="RING FINGER AND SPRY DOMAIN-CONTAINING PROTEIN 1"/>
    <property type="match status" value="1"/>
</dbReference>
<dbReference type="RefSeq" id="NP_001071931.1">
    <property type="nucleotide sequence ID" value="NM_001078463.1"/>
</dbReference>
<dbReference type="Proteomes" id="UP000008144">
    <property type="component" value="Chromosome 3"/>
</dbReference>
<evidence type="ECO:0000313" key="8">
    <source>
        <dbReference type="EMBL" id="BAE93335.1"/>
    </source>
</evidence>
<dbReference type="InterPro" id="IPR043136">
    <property type="entry name" value="B30.2/SPRY_sf"/>
</dbReference>
<dbReference type="Pfam" id="PF00622">
    <property type="entry name" value="SPRY"/>
    <property type="match status" value="1"/>
</dbReference>
<accession>A0A1W2VNZ8</accession>
<dbReference type="GO" id="GO:0005737">
    <property type="term" value="C:cytoplasm"/>
    <property type="evidence" value="ECO:0000318"/>
    <property type="project" value="GO_Central"/>
</dbReference>
<evidence type="ECO:0000256" key="4">
    <source>
        <dbReference type="PROSITE-ProRule" id="PRU00175"/>
    </source>
</evidence>
<dbReference type="STRING" id="7719.ENSCINP00000018246"/>
<dbReference type="PROSITE" id="PS50089">
    <property type="entry name" value="ZF_RING_2"/>
    <property type="match status" value="1"/>
</dbReference>
<reference evidence="10" key="1">
    <citation type="journal article" date="2002" name="Science">
        <title>The draft genome of Ciona intestinalis: insights into chordate and vertebrate origins.</title>
        <authorList>
            <person name="Dehal P."/>
            <person name="Satou Y."/>
            <person name="Campbell R.K."/>
            <person name="Chapman J."/>
            <person name="Degnan B."/>
            <person name="De Tomaso A."/>
            <person name="Davidson B."/>
            <person name="Di Gregorio A."/>
            <person name="Gelpke M."/>
            <person name="Goodstein D.M."/>
            <person name="Harafuji N."/>
            <person name="Hastings K.E."/>
            <person name="Ho I."/>
            <person name="Hotta K."/>
            <person name="Huang W."/>
            <person name="Kawashima T."/>
            <person name="Lemaire P."/>
            <person name="Martinez D."/>
            <person name="Meinertzhagen I.A."/>
            <person name="Necula S."/>
            <person name="Nonaka M."/>
            <person name="Putnam N."/>
            <person name="Rash S."/>
            <person name="Saiga H."/>
            <person name="Satake M."/>
            <person name="Terry A."/>
            <person name="Yamada L."/>
            <person name="Wang H.G."/>
            <person name="Awazu S."/>
            <person name="Azumi K."/>
            <person name="Boore J."/>
            <person name="Branno M."/>
            <person name="Chin-Bow S."/>
            <person name="DeSantis R."/>
            <person name="Doyle S."/>
            <person name="Francino P."/>
            <person name="Keys D.N."/>
            <person name="Haga S."/>
            <person name="Hayashi H."/>
            <person name="Hino K."/>
            <person name="Imai K.S."/>
            <person name="Inaba K."/>
            <person name="Kano S."/>
            <person name="Kobayashi K."/>
            <person name="Kobayashi M."/>
            <person name="Lee B.I."/>
            <person name="Makabe K.W."/>
            <person name="Manohar C."/>
            <person name="Matassi G."/>
            <person name="Medina M."/>
            <person name="Mochizuki Y."/>
            <person name="Mount S."/>
            <person name="Morishita T."/>
            <person name="Miura S."/>
            <person name="Nakayama A."/>
            <person name="Nishizaka S."/>
            <person name="Nomoto H."/>
            <person name="Ohta F."/>
            <person name="Oishi K."/>
            <person name="Rigoutsos I."/>
            <person name="Sano M."/>
            <person name="Sasaki A."/>
            <person name="Sasakura Y."/>
            <person name="Shoguchi E."/>
            <person name="Shin-i T."/>
            <person name="Spagnuolo A."/>
            <person name="Stainier D."/>
            <person name="Suzuki M.M."/>
            <person name="Tassy O."/>
            <person name="Takatori N."/>
            <person name="Tokuoka M."/>
            <person name="Yagi K."/>
            <person name="Yoshizaki F."/>
            <person name="Wada S."/>
            <person name="Zhang C."/>
            <person name="Hyatt P.D."/>
            <person name="Larimer F."/>
            <person name="Detter C."/>
            <person name="Doggett N."/>
            <person name="Glavina T."/>
            <person name="Hawkins T."/>
            <person name="Richardson P."/>
            <person name="Lucas S."/>
            <person name="Kohara Y."/>
            <person name="Levine M."/>
            <person name="Satoh N."/>
            <person name="Rokhsar D.S."/>
        </authorList>
    </citation>
    <scope>NUCLEOTIDE SEQUENCE [LARGE SCALE GENOMIC DNA]</scope>
</reference>
<dbReference type="HOGENOM" id="CLU_026400_0_0_1"/>
<dbReference type="OrthoDB" id="10017393at2759"/>
<dbReference type="GO" id="GO:0008270">
    <property type="term" value="F:zinc ion binding"/>
    <property type="evidence" value="ECO:0007669"/>
    <property type="project" value="UniProtKB-KW"/>
</dbReference>
<feature type="domain" description="RING-type" evidence="6">
    <location>
        <begin position="518"/>
        <end position="553"/>
    </location>
</feature>
<reference evidence="8" key="2">
    <citation type="journal article" date="2006" name="Dev. Biol.">
        <title>Systematic analysis of embryonic expression profiles of zinc finger genes in Ciona intestinalis.</title>
        <authorList>
            <person name="Miwata K."/>
            <person name="Chiba T."/>
            <person name="Horii R."/>
            <person name="Yamada L."/>
            <person name="Kubo A."/>
            <person name="Miyamura D."/>
            <person name="Satoh N."/>
            <person name="Satou Y."/>
        </authorList>
    </citation>
    <scope>NUCLEOTIDE SEQUENCE</scope>
</reference>
<evidence type="ECO:0000259" key="6">
    <source>
        <dbReference type="PROSITE" id="PS50089"/>
    </source>
</evidence>
<dbReference type="InterPro" id="IPR013083">
    <property type="entry name" value="Znf_RING/FYVE/PHD"/>
</dbReference>
<dbReference type="Gene3D" id="3.30.40.10">
    <property type="entry name" value="Zinc/RING finger domain, C3HC4 (zinc finger)"/>
    <property type="match status" value="1"/>
</dbReference>
<evidence type="ECO:0000259" key="7">
    <source>
        <dbReference type="PROSITE" id="PS50188"/>
    </source>
</evidence>
<dbReference type="InterPro" id="IPR035774">
    <property type="entry name" value="SPRY_RSPRY1"/>
</dbReference>
<dbReference type="CDD" id="cd16566">
    <property type="entry name" value="RING-HC_RSPRY1"/>
    <property type="match status" value="1"/>
</dbReference>
<dbReference type="PROSITE" id="PS50188">
    <property type="entry name" value="B302_SPRY"/>
    <property type="match status" value="1"/>
</dbReference>
<dbReference type="CTD" id="778888"/>
<dbReference type="KEGG" id="cin:778888"/>